<evidence type="ECO:0000256" key="1">
    <source>
        <dbReference type="SAM" id="Phobius"/>
    </source>
</evidence>
<name>A0A1E1IWX7_LEIGU</name>
<keyword evidence="1" id="KW-0812">Transmembrane</keyword>
<feature type="transmembrane region" description="Helical" evidence="1">
    <location>
        <begin position="6"/>
        <end position="27"/>
    </location>
</feature>
<gene>
    <name evidence="2" type="primary">LgM4147LRVhigh.23.01080.01890</name>
    <name evidence="2" type="ORF">BN36_2333160</name>
</gene>
<protein>
    <submittedName>
        <fullName evidence="2">Uncharacterized protein</fullName>
    </submittedName>
</protein>
<proteinExistence type="predicted"/>
<feature type="transmembrane region" description="Helical" evidence="1">
    <location>
        <begin position="73"/>
        <end position="97"/>
    </location>
</feature>
<organism evidence="2">
    <name type="scientific">Leishmania guyanensis</name>
    <dbReference type="NCBI Taxonomy" id="5670"/>
    <lineage>
        <taxon>Eukaryota</taxon>
        <taxon>Discoba</taxon>
        <taxon>Euglenozoa</taxon>
        <taxon>Kinetoplastea</taxon>
        <taxon>Metakinetoplastina</taxon>
        <taxon>Trypanosomatida</taxon>
        <taxon>Trypanosomatidae</taxon>
        <taxon>Leishmaniinae</taxon>
        <taxon>Leishmania</taxon>
        <taxon>Leishmania guyanensis species complex</taxon>
    </lineage>
</organism>
<dbReference type="EMBL" id="CALQ01000930">
    <property type="protein sequence ID" value="CCM15801.1"/>
    <property type="molecule type" value="Genomic_DNA"/>
</dbReference>
<sequence>MCRDGWRFSIAAGPSTALLITLISWIWRAKRAREGGHSPYFSKTSMRERSCVRVMPSLREVERARLMRRKQHVCLRSYCISRLLVPVLMCISLYSHWGALPMCADM</sequence>
<dbReference type="AlphaFoldDB" id="A0A1E1IWX7"/>
<keyword evidence="1" id="KW-1133">Transmembrane helix</keyword>
<accession>A0A1E1IWX7</accession>
<keyword evidence="1" id="KW-0472">Membrane</keyword>
<reference evidence="2" key="1">
    <citation type="submission" date="2012-08" db="EMBL/GenBank/DDBJ databases">
        <title>Comparative genomics of metastatic and non-metastatic Leishmania guyanensis provides insights into polygenic factors involved in Leishmania RNA virus infection.</title>
        <authorList>
            <person name="Smith D."/>
            <person name="Hertz-Fowler C."/>
            <person name="Martin R."/>
            <person name="Dickens N."/>
            <person name="Fasel N."/>
            <person name="Falquet L."/>
            <person name="Beverley S."/>
            <person name="Zangger H."/>
            <person name="Calderon-Copete S."/>
            <person name="Mottram J."/>
            <person name="Xenarios I."/>
        </authorList>
    </citation>
    <scope>NUCLEOTIDE SEQUENCE</scope>
    <source>
        <strain evidence="2">MHOM/BR/75/M4147/SSU:IR2SAT-LUC</strain>
    </source>
</reference>
<evidence type="ECO:0000313" key="2">
    <source>
        <dbReference type="EMBL" id="CCM15801.1"/>
    </source>
</evidence>